<sequence length="642" mass="71753">MAHTTSRMVSIWDKPDPRRWDLYTCRLGHKCCRGHCCREAVYLIECYPHLNCKFSFMVLNSNGCLTNLVQAFLVVFFLVQSRGTSQLGYTFAPGTSVIIFESSEKIHRHLSVLAMWLILIAVTGIINITEYPGVFRAFDPSRAVMLFVRTKDYDILAGVLLALTGCEAMFASMGHFTAGSIQLSFTVVVYPSVIFAYLGQGARLIKDKEAVLPNLFYTTIPGPKNGVLFWIMFVFAILATFIASQTLVTATFSLVQQLMSMHVFPPLRVVHTSETIKGQVYIPAANYTLMILTIIVVATFKNSVSLTNAFGFSVATVMFSTTILIAIQMQYVKHWPVVASIGFLLIFGFLDGLFWGAALKKIPLGAWVPLMIGIILVILMLFWSWAKGLEDKLDTSHLRDLHRLITRQDPEKTPAPSPTEPQASNNVNSQDEVGGAEIEAVKYFIRDAQVGEVMGEENEKMELVRLPTCAIFHKLGAGTGVPPSFLGFIQQWPALPRVVMFLSVKAIPTARVPLEERYSVHKIRAIDGFYGVSYYIGFQDHFDFEVDEVVGRICAIEAHYNPQGCAATIKEIQDVSRRSTHVVPHYLVIGKKIEGRWSKPLNICRSFLIEEVYRRMKTMFPETVNWLGSAAEVINVGVTAAI</sequence>
<evidence type="ECO:0000313" key="13">
    <source>
        <dbReference type="EMBL" id="KAJ3489889.1"/>
    </source>
</evidence>
<evidence type="ECO:0000256" key="3">
    <source>
        <dbReference type="ARBA" id="ARBA00022538"/>
    </source>
</evidence>
<evidence type="ECO:0000256" key="6">
    <source>
        <dbReference type="ARBA" id="ARBA00022989"/>
    </source>
</evidence>
<evidence type="ECO:0000256" key="4">
    <source>
        <dbReference type="ARBA" id="ARBA00022692"/>
    </source>
</evidence>
<feature type="transmembrane region" description="Helical" evidence="10">
    <location>
        <begin position="312"/>
        <end position="331"/>
    </location>
</feature>
<feature type="transmembrane region" description="Helical" evidence="10">
    <location>
        <begin position="227"/>
        <end position="255"/>
    </location>
</feature>
<keyword evidence="7" id="KW-0406">Ion transport</keyword>
<keyword evidence="2" id="KW-0813">Transport</keyword>
<keyword evidence="14" id="KW-1185">Reference proteome</keyword>
<evidence type="ECO:0000256" key="10">
    <source>
        <dbReference type="SAM" id="Phobius"/>
    </source>
</evidence>
<feature type="transmembrane region" description="Helical" evidence="10">
    <location>
        <begin position="337"/>
        <end position="357"/>
    </location>
</feature>
<keyword evidence="5" id="KW-0630">Potassium</keyword>
<gene>
    <name evidence="13" type="ORF">NLI96_g1818</name>
</gene>
<evidence type="ECO:0008006" key="15">
    <source>
        <dbReference type="Google" id="ProtNLM"/>
    </source>
</evidence>
<feature type="transmembrane region" description="Helical" evidence="10">
    <location>
        <begin position="364"/>
        <end position="386"/>
    </location>
</feature>
<feature type="domain" description="K+ potassium transporter C-terminal" evidence="12">
    <location>
        <begin position="467"/>
        <end position="555"/>
    </location>
</feature>
<dbReference type="InterPro" id="IPR003855">
    <property type="entry name" value="K+_transporter"/>
</dbReference>
<feature type="compositionally biased region" description="Polar residues" evidence="9">
    <location>
        <begin position="420"/>
        <end position="430"/>
    </location>
</feature>
<dbReference type="GO" id="GO:0015079">
    <property type="term" value="F:potassium ion transmembrane transporter activity"/>
    <property type="evidence" value="ECO:0007669"/>
    <property type="project" value="InterPro"/>
</dbReference>
<dbReference type="GO" id="GO:0016020">
    <property type="term" value="C:membrane"/>
    <property type="evidence" value="ECO:0007669"/>
    <property type="project" value="UniProtKB-SubCell"/>
</dbReference>
<comment type="caution">
    <text evidence="13">The sequence shown here is derived from an EMBL/GenBank/DDBJ whole genome shotgun (WGS) entry which is preliminary data.</text>
</comment>
<evidence type="ECO:0000259" key="11">
    <source>
        <dbReference type="Pfam" id="PF02705"/>
    </source>
</evidence>
<feature type="transmembrane region" description="Helical" evidence="10">
    <location>
        <begin position="113"/>
        <end position="134"/>
    </location>
</feature>
<feature type="transmembrane region" description="Helical" evidence="10">
    <location>
        <begin position="280"/>
        <end position="300"/>
    </location>
</feature>
<name>A0AAD5YH52_9APHY</name>
<dbReference type="Pfam" id="PF22776">
    <property type="entry name" value="K_trans_C"/>
    <property type="match status" value="1"/>
</dbReference>
<dbReference type="Proteomes" id="UP001212997">
    <property type="component" value="Unassembled WGS sequence"/>
</dbReference>
<dbReference type="PANTHER" id="PTHR30540">
    <property type="entry name" value="OSMOTIC STRESS POTASSIUM TRANSPORTER"/>
    <property type="match status" value="1"/>
</dbReference>
<evidence type="ECO:0000256" key="9">
    <source>
        <dbReference type="SAM" id="MobiDB-lite"/>
    </source>
</evidence>
<accession>A0AAD5YH52</accession>
<feature type="transmembrane region" description="Helical" evidence="10">
    <location>
        <begin position="57"/>
        <end position="79"/>
    </location>
</feature>
<feature type="transmembrane region" description="Helical" evidence="10">
    <location>
        <begin position="155"/>
        <end position="173"/>
    </location>
</feature>
<dbReference type="PANTHER" id="PTHR30540:SF83">
    <property type="entry name" value="K+ POTASSIUM TRANSPORTER"/>
    <property type="match status" value="1"/>
</dbReference>
<evidence type="ECO:0000256" key="7">
    <source>
        <dbReference type="ARBA" id="ARBA00023065"/>
    </source>
</evidence>
<keyword evidence="4 10" id="KW-0812">Transmembrane</keyword>
<dbReference type="InterPro" id="IPR053951">
    <property type="entry name" value="K_trans_N"/>
</dbReference>
<dbReference type="AlphaFoldDB" id="A0AAD5YH52"/>
<evidence type="ECO:0000256" key="1">
    <source>
        <dbReference type="ARBA" id="ARBA00004141"/>
    </source>
</evidence>
<evidence type="ECO:0000256" key="5">
    <source>
        <dbReference type="ARBA" id="ARBA00022958"/>
    </source>
</evidence>
<organism evidence="13 14">
    <name type="scientific">Meripilus lineatus</name>
    <dbReference type="NCBI Taxonomy" id="2056292"/>
    <lineage>
        <taxon>Eukaryota</taxon>
        <taxon>Fungi</taxon>
        <taxon>Dikarya</taxon>
        <taxon>Basidiomycota</taxon>
        <taxon>Agaricomycotina</taxon>
        <taxon>Agaricomycetes</taxon>
        <taxon>Polyporales</taxon>
        <taxon>Meripilaceae</taxon>
        <taxon>Meripilus</taxon>
    </lineage>
</organism>
<evidence type="ECO:0000259" key="12">
    <source>
        <dbReference type="Pfam" id="PF22776"/>
    </source>
</evidence>
<protein>
    <recommendedName>
        <fullName evidence="15">Potassium transporter</fullName>
    </recommendedName>
</protein>
<feature type="region of interest" description="Disordered" evidence="9">
    <location>
        <begin position="408"/>
        <end position="430"/>
    </location>
</feature>
<dbReference type="Pfam" id="PF02705">
    <property type="entry name" value="K_trans"/>
    <property type="match status" value="1"/>
</dbReference>
<keyword evidence="8 10" id="KW-0472">Membrane</keyword>
<comment type="subcellular location">
    <subcellularLocation>
        <location evidence="1">Membrane</location>
        <topology evidence="1">Multi-pass membrane protein</topology>
    </subcellularLocation>
</comment>
<dbReference type="EMBL" id="JANAWD010000037">
    <property type="protein sequence ID" value="KAJ3489889.1"/>
    <property type="molecule type" value="Genomic_DNA"/>
</dbReference>
<keyword evidence="3" id="KW-0633">Potassium transport</keyword>
<evidence type="ECO:0000256" key="8">
    <source>
        <dbReference type="ARBA" id="ARBA00023136"/>
    </source>
</evidence>
<feature type="transmembrane region" description="Helical" evidence="10">
    <location>
        <begin position="179"/>
        <end position="198"/>
    </location>
</feature>
<evidence type="ECO:0000313" key="14">
    <source>
        <dbReference type="Proteomes" id="UP001212997"/>
    </source>
</evidence>
<dbReference type="InterPro" id="IPR053952">
    <property type="entry name" value="K_trans_C"/>
</dbReference>
<evidence type="ECO:0000256" key="2">
    <source>
        <dbReference type="ARBA" id="ARBA00022448"/>
    </source>
</evidence>
<feature type="domain" description="K+ potassium transporter integral membrane" evidence="11">
    <location>
        <begin position="67"/>
        <end position="403"/>
    </location>
</feature>
<keyword evidence="6 10" id="KW-1133">Transmembrane helix</keyword>
<reference evidence="13" key="1">
    <citation type="submission" date="2022-07" db="EMBL/GenBank/DDBJ databases">
        <title>Genome Sequence of Physisporinus lineatus.</title>
        <authorList>
            <person name="Buettner E."/>
        </authorList>
    </citation>
    <scope>NUCLEOTIDE SEQUENCE</scope>
    <source>
        <strain evidence="13">VT162</strain>
    </source>
</reference>
<proteinExistence type="predicted"/>